<sequence length="152" mass="16882">MVHAGEGGGDEIVFEHDTGDLVAILQIKRLARQASLERHYTSTCAKEGLSCGHDLTSSMPGHPEMTLHMFGEMTEHSKDETPTDQRLDLRLSGLAYSGKMNGFGAIEFNQNRLSRTPHCGPCDPSKDMGWLSWIPSKLFPQCGHHRNNSMMQ</sequence>
<dbReference type="HOGENOM" id="CLU_1722962_0_0_1"/>
<reference evidence="1 2" key="1">
    <citation type="journal article" date="2008" name="Nat. Biotechnol.">
        <title>Genome sequencing and analysis of the filamentous fungus Penicillium chrysogenum.</title>
        <authorList>
            <person name="van den Berg M.A."/>
            <person name="Albang R."/>
            <person name="Albermann K."/>
            <person name="Badger J.H."/>
            <person name="Daran J.-M."/>
            <person name="Driessen A.J.M."/>
            <person name="Garcia-Estrada C."/>
            <person name="Fedorova N.D."/>
            <person name="Harris D.M."/>
            <person name="Heijne W.H.M."/>
            <person name="Joardar V.S."/>
            <person name="Kiel J.A.K.W."/>
            <person name="Kovalchuk A."/>
            <person name="Martin J.F."/>
            <person name="Nierman W.C."/>
            <person name="Nijland J.G."/>
            <person name="Pronk J.T."/>
            <person name="Roubos J.A."/>
            <person name="van der Klei I.J."/>
            <person name="van Peij N.N.M.E."/>
            <person name="Veenhuis M."/>
            <person name="von Doehren H."/>
            <person name="Wagner C."/>
            <person name="Wortman J.R."/>
            <person name="Bovenberg R.A.L."/>
        </authorList>
    </citation>
    <scope>NUCLEOTIDE SEQUENCE [LARGE SCALE GENOMIC DNA]</scope>
    <source>
        <strain evidence="2">ATCC 28089 / DSM 1075 / NRRL 1951 / Wisconsin 54-1255</strain>
    </source>
</reference>
<dbReference type="Proteomes" id="UP000000724">
    <property type="component" value="Contig Pc00c13"/>
</dbReference>
<evidence type="ECO:0000313" key="2">
    <source>
        <dbReference type="Proteomes" id="UP000000724"/>
    </source>
</evidence>
<dbReference type="AlphaFoldDB" id="B6H227"/>
<keyword evidence="2" id="KW-1185">Reference proteome</keyword>
<dbReference type="EMBL" id="AM920428">
    <property type="protein sequence ID" value="CAP91455.1"/>
    <property type="molecule type" value="Genomic_DNA"/>
</dbReference>
<proteinExistence type="predicted"/>
<dbReference type="VEuPathDB" id="FungiDB:PCH_Pc13g03860"/>
<organism evidence="1 2">
    <name type="scientific">Penicillium rubens (strain ATCC 28089 / DSM 1075 / NRRL 1951 / Wisconsin 54-1255)</name>
    <name type="common">Penicillium chrysogenum</name>
    <dbReference type="NCBI Taxonomy" id="500485"/>
    <lineage>
        <taxon>Eukaryota</taxon>
        <taxon>Fungi</taxon>
        <taxon>Dikarya</taxon>
        <taxon>Ascomycota</taxon>
        <taxon>Pezizomycotina</taxon>
        <taxon>Eurotiomycetes</taxon>
        <taxon>Eurotiomycetidae</taxon>
        <taxon>Eurotiales</taxon>
        <taxon>Aspergillaceae</taxon>
        <taxon>Penicillium</taxon>
        <taxon>Penicillium chrysogenum species complex</taxon>
    </lineage>
</organism>
<accession>B6H227</accession>
<name>B6H227_PENRW</name>
<protein>
    <submittedName>
        <fullName evidence="1">Uncharacterized protein</fullName>
    </submittedName>
</protein>
<evidence type="ECO:0000313" key="1">
    <source>
        <dbReference type="EMBL" id="CAP91455.1"/>
    </source>
</evidence>
<gene>
    <name evidence="1" type="ORF">Pc13g03860</name>
    <name evidence="1" type="ORF">PCH_Pc13g03860</name>
</gene>